<dbReference type="InterPro" id="IPR015421">
    <property type="entry name" value="PyrdxlP-dep_Trfase_major"/>
</dbReference>
<evidence type="ECO:0000256" key="9">
    <source>
        <dbReference type="ARBA" id="ARBA00048531"/>
    </source>
</evidence>
<dbReference type="Gene3D" id="3.90.1150.10">
    <property type="entry name" value="Aspartate Aminotransferase, domain 1"/>
    <property type="match status" value="1"/>
</dbReference>
<dbReference type="InterPro" id="IPR004838">
    <property type="entry name" value="NHTrfase_class1_PyrdxlP-BS"/>
</dbReference>
<dbReference type="EMBL" id="JAQLOI010000003">
    <property type="protein sequence ID" value="MDB1125129.1"/>
    <property type="molecule type" value="Genomic_DNA"/>
</dbReference>
<evidence type="ECO:0000256" key="3">
    <source>
        <dbReference type="ARBA" id="ARBA00004953"/>
    </source>
</evidence>
<evidence type="ECO:0000313" key="11">
    <source>
        <dbReference type="EMBL" id="MDB1125129.1"/>
    </source>
</evidence>
<sequence>MVIKHGGNLLQIANRYESDVKDWLDLSTGVSPFTYPIGEIPNHVWNQLPQTNDGLEAAAKIYYNAPNEPVAVAGSQAAIMLLPRVLMSYQKSERCVVALPRVGYKEHEHAWRTFEQNNSHWQVLLYEEFPTSEQVERSDVVLVINPNNPSGQKFSSAYLKQLHQSLQQRNKALIVDEAFADIPSEQSMLTPDTDMDNLIVLRSVGKFFGLAGARVGFVFANTAIKQQIEELMGPWTVTGPSRWVMKQALLDSKWQSRVTKRIQQASERLNQLLDNTLSFPRAGTDLFTTVYTDDAIHLHDQLCRLNILVRLCDEKNALRFGLPENEFQWQKLERALLELKQKIGASQ</sequence>
<comment type="catalytic activity">
    <reaction evidence="9">
        <text>O-phospho-L-threonine + H(+) = (R)-1-aminopropan-2-yl phosphate + CO2</text>
        <dbReference type="Rhea" id="RHEA:11492"/>
        <dbReference type="ChEBI" id="CHEBI:15378"/>
        <dbReference type="ChEBI" id="CHEBI:16526"/>
        <dbReference type="ChEBI" id="CHEBI:58563"/>
        <dbReference type="ChEBI" id="CHEBI:58675"/>
        <dbReference type="EC" id="4.1.1.81"/>
    </reaction>
</comment>
<dbReference type="PANTHER" id="PTHR42885:SF1">
    <property type="entry name" value="THREONINE-PHOSPHATE DECARBOXYLASE"/>
    <property type="match status" value="1"/>
</dbReference>
<dbReference type="SUPFAM" id="SSF53383">
    <property type="entry name" value="PLP-dependent transferases"/>
    <property type="match status" value="1"/>
</dbReference>
<dbReference type="Proteomes" id="UP001210678">
    <property type="component" value="Unassembled WGS sequence"/>
</dbReference>
<dbReference type="CDD" id="cd00609">
    <property type="entry name" value="AAT_like"/>
    <property type="match status" value="1"/>
</dbReference>
<gene>
    <name evidence="11" type="primary">cobD</name>
    <name evidence="11" type="ORF">PGX00_16370</name>
</gene>
<dbReference type="EC" id="4.1.1.81" evidence="4"/>
<comment type="function">
    <text evidence="2">Decarboxylates L-threonine-O-3-phosphate to yield (R)-1-amino-2-propanol O-2-phosphate, the precursor for the linkage between the nucleotide loop and the corrin ring in cobalamin.</text>
</comment>
<name>A0ABT4YVT9_9VIBR</name>
<comment type="caution">
    <text evidence="11">The sequence shown here is derived from an EMBL/GenBank/DDBJ whole genome shotgun (WGS) entry which is preliminary data.</text>
</comment>
<evidence type="ECO:0000256" key="1">
    <source>
        <dbReference type="ARBA" id="ARBA00001933"/>
    </source>
</evidence>
<dbReference type="NCBIfam" id="TIGR01140">
    <property type="entry name" value="L_thr_O3P_dcar"/>
    <property type="match status" value="1"/>
</dbReference>
<evidence type="ECO:0000256" key="2">
    <source>
        <dbReference type="ARBA" id="ARBA00003444"/>
    </source>
</evidence>
<evidence type="ECO:0000256" key="5">
    <source>
        <dbReference type="ARBA" id="ARBA00022573"/>
    </source>
</evidence>
<comment type="cofactor">
    <cofactor evidence="1">
        <name>pyridoxal 5'-phosphate</name>
        <dbReference type="ChEBI" id="CHEBI:597326"/>
    </cofactor>
</comment>
<accession>A0ABT4YVT9</accession>
<comment type="pathway">
    <text evidence="3">Cofactor biosynthesis; adenosylcobalamin biosynthesis.</text>
</comment>
<evidence type="ECO:0000259" key="10">
    <source>
        <dbReference type="Pfam" id="PF00155"/>
    </source>
</evidence>
<keyword evidence="12" id="KW-1185">Reference proteome</keyword>
<organism evidence="11 12">
    <name type="scientific">Vibrio algarum</name>
    <dbReference type="NCBI Taxonomy" id="3020714"/>
    <lineage>
        <taxon>Bacteria</taxon>
        <taxon>Pseudomonadati</taxon>
        <taxon>Pseudomonadota</taxon>
        <taxon>Gammaproteobacteria</taxon>
        <taxon>Vibrionales</taxon>
        <taxon>Vibrionaceae</taxon>
        <taxon>Vibrio</taxon>
    </lineage>
</organism>
<feature type="domain" description="Aminotransferase class I/classII large" evidence="10">
    <location>
        <begin position="64"/>
        <end position="276"/>
    </location>
</feature>
<keyword evidence="5" id="KW-0169">Cobalamin biosynthesis</keyword>
<dbReference type="InterPro" id="IPR005860">
    <property type="entry name" value="CobD"/>
</dbReference>
<dbReference type="PROSITE" id="PS00105">
    <property type="entry name" value="AA_TRANSFER_CLASS_1"/>
    <property type="match status" value="1"/>
</dbReference>
<keyword evidence="6" id="KW-0663">Pyridoxal phosphate</keyword>
<dbReference type="RefSeq" id="WP_272138551.1">
    <property type="nucleotide sequence ID" value="NZ_JAQLOI010000003.1"/>
</dbReference>
<dbReference type="InterPro" id="IPR015424">
    <property type="entry name" value="PyrdxlP-dep_Trfase"/>
</dbReference>
<proteinExistence type="predicted"/>
<dbReference type="InterPro" id="IPR015422">
    <property type="entry name" value="PyrdxlP-dep_Trfase_small"/>
</dbReference>
<evidence type="ECO:0000313" key="12">
    <source>
        <dbReference type="Proteomes" id="UP001210678"/>
    </source>
</evidence>
<dbReference type="Pfam" id="PF00155">
    <property type="entry name" value="Aminotran_1_2"/>
    <property type="match status" value="1"/>
</dbReference>
<dbReference type="InterPro" id="IPR004839">
    <property type="entry name" value="Aminotransferase_I/II_large"/>
</dbReference>
<dbReference type="GO" id="GO:0048472">
    <property type="term" value="F:threonine-phosphate decarboxylase activity"/>
    <property type="evidence" value="ECO:0007669"/>
    <property type="project" value="UniProtKB-EC"/>
</dbReference>
<protein>
    <recommendedName>
        <fullName evidence="4">threonine-phosphate decarboxylase</fullName>
        <ecNumber evidence="4">4.1.1.81</ecNumber>
    </recommendedName>
    <alternativeName>
        <fullName evidence="8">L-threonine-O-3-phosphate decarboxylase</fullName>
    </alternativeName>
</protein>
<keyword evidence="7 11" id="KW-0456">Lyase</keyword>
<reference evidence="11 12" key="1">
    <citation type="submission" date="2023-01" db="EMBL/GenBank/DDBJ databases">
        <title>Vibrio sp. KJ40-1 sp.nov, isolated from marine algae.</title>
        <authorList>
            <person name="Butt M."/>
            <person name="Kim J.M.J."/>
            <person name="Jeon C.O.C."/>
        </authorList>
    </citation>
    <scope>NUCLEOTIDE SEQUENCE [LARGE SCALE GENOMIC DNA]</scope>
    <source>
        <strain evidence="11 12">KJ40-1</strain>
    </source>
</reference>
<evidence type="ECO:0000256" key="6">
    <source>
        <dbReference type="ARBA" id="ARBA00022898"/>
    </source>
</evidence>
<dbReference type="Gene3D" id="3.40.640.10">
    <property type="entry name" value="Type I PLP-dependent aspartate aminotransferase-like (Major domain)"/>
    <property type="match status" value="1"/>
</dbReference>
<evidence type="ECO:0000256" key="4">
    <source>
        <dbReference type="ARBA" id="ARBA00012285"/>
    </source>
</evidence>
<evidence type="ECO:0000256" key="8">
    <source>
        <dbReference type="ARBA" id="ARBA00029996"/>
    </source>
</evidence>
<dbReference type="PANTHER" id="PTHR42885">
    <property type="entry name" value="HISTIDINOL-PHOSPHATE AMINOTRANSFERASE-RELATED"/>
    <property type="match status" value="1"/>
</dbReference>
<evidence type="ECO:0000256" key="7">
    <source>
        <dbReference type="ARBA" id="ARBA00023239"/>
    </source>
</evidence>